<evidence type="ECO:0000313" key="3">
    <source>
        <dbReference type="Proteomes" id="UP000197468"/>
    </source>
</evidence>
<organism evidence="2 3">
    <name type="scientific">Roseateles aquatilis</name>
    <dbReference type="NCBI Taxonomy" id="431061"/>
    <lineage>
        <taxon>Bacteria</taxon>
        <taxon>Pseudomonadati</taxon>
        <taxon>Pseudomonadota</taxon>
        <taxon>Betaproteobacteria</taxon>
        <taxon>Burkholderiales</taxon>
        <taxon>Sphaerotilaceae</taxon>
        <taxon>Roseateles</taxon>
    </lineage>
</organism>
<gene>
    <name evidence="2" type="ORF">CDN99_09200</name>
</gene>
<reference evidence="2 3" key="1">
    <citation type="journal article" date="2008" name="Int. J. Syst. Evol. Microbiol.">
        <title>Description of Roseateles aquatilis sp. nov. and Roseateles terrae sp. nov., in the class Betaproteobacteria, and emended description of the genus Roseateles.</title>
        <authorList>
            <person name="Gomila M."/>
            <person name="Bowien B."/>
            <person name="Falsen E."/>
            <person name="Moore E.R."/>
            <person name="Lalucat J."/>
        </authorList>
    </citation>
    <scope>NUCLEOTIDE SEQUENCE [LARGE SCALE GENOMIC DNA]</scope>
    <source>
        <strain evidence="2 3">CCUG 48205</strain>
    </source>
</reference>
<feature type="transmembrane region" description="Helical" evidence="1">
    <location>
        <begin position="31"/>
        <end position="52"/>
    </location>
</feature>
<evidence type="ECO:0000256" key="1">
    <source>
        <dbReference type="SAM" id="Phobius"/>
    </source>
</evidence>
<feature type="transmembrane region" description="Helical" evidence="1">
    <location>
        <begin position="186"/>
        <end position="208"/>
    </location>
</feature>
<name>A0A246JFP3_9BURK</name>
<feature type="transmembrane region" description="Helical" evidence="1">
    <location>
        <begin position="126"/>
        <end position="148"/>
    </location>
</feature>
<evidence type="ECO:0000313" key="2">
    <source>
        <dbReference type="EMBL" id="OWQ91340.1"/>
    </source>
</evidence>
<dbReference type="Proteomes" id="UP000197468">
    <property type="component" value="Unassembled WGS sequence"/>
</dbReference>
<dbReference type="AlphaFoldDB" id="A0A246JFP3"/>
<keyword evidence="1" id="KW-0472">Membrane</keyword>
<protein>
    <submittedName>
        <fullName evidence="2">Uncharacterized protein</fullName>
    </submittedName>
</protein>
<sequence>MAWPVTLTVGGGALLFANAIVDSIRSTPHPSLVYIIFGALAIAVLSTWRVLLQLHREEQIARRWNTLEPTRFANELLRVHRGSSFRDAYALLTEQSHGLVGKDRRELERRLNAAERAYSERLSFPGFIAGGLVGLGLVGTFIGLLGALNELAQLFSGMTGGAGTDPIAMLGGMMSKLQAPMKSMGTAFIASLYGLLGSLVLGSTLVAINKIRHRVTANVHDVLLNALDRAITAADTVPTLPRLPEESEAEHARWTAVLGALQRLHDQHQAGVISAQAPIARVEQAIDRLHDCLASPSATASPDRTPLWLDLWSQLQEQLGVMRAHEESSSRAILHALQAQQQSMQRLVELTSSAREHDQAIAGERDLRDASLHQSLQDCRLAFEDISGRLRGILLFLEAPTRQEASPLQVTGMTSR</sequence>
<dbReference type="EMBL" id="NIOF01000003">
    <property type="protein sequence ID" value="OWQ91340.1"/>
    <property type="molecule type" value="Genomic_DNA"/>
</dbReference>
<proteinExistence type="predicted"/>
<accession>A0A246JFP3</accession>
<keyword evidence="1" id="KW-1133">Transmembrane helix</keyword>
<comment type="caution">
    <text evidence="2">The sequence shown here is derived from an EMBL/GenBank/DDBJ whole genome shotgun (WGS) entry which is preliminary data.</text>
</comment>
<keyword evidence="1" id="KW-0812">Transmembrane</keyword>
<keyword evidence="3" id="KW-1185">Reference proteome</keyword>